<organism evidence="2 3">
    <name type="scientific">Talaromyces pinophilus</name>
    <name type="common">Penicillium pinophilum</name>
    <dbReference type="NCBI Taxonomy" id="128442"/>
    <lineage>
        <taxon>Eukaryota</taxon>
        <taxon>Fungi</taxon>
        <taxon>Dikarya</taxon>
        <taxon>Ascomycota</taxon>
        <taxon>Pezizomycotina</taxon>
        <taxon>Eurotiomycetes</taxon>
        <taxon>Eurotiomycetidae</taxon>
        <taxon>Eurotiales</taxon>
        <taxon>Trichocomaceae</taxon>
        <taxon>Talaromyces</taxon>
        <taxon>Talaromyces sect. Talaromyces</taxon>
    </lineage>
</organism>
<name>A0A478EC33_TALPI</name>
<keyword evidence="2" id="KW-0808">Transferase</keyword>
<dbReference type="EMBL" id="DF933840">
    <property type="protein sequence ID" value="GAM42299.1"/>
    <property type="molecule type" value="Genomic_DNA"/>
</dbReference>
<reference evidence="3" key="1">
    <citation type="journal article" date="2015" name="Genome Announc.">
        <title>Draft genome sequence of Talaromyces cellulolyticus strain Y-94, a source of lignocellulosic biomass-degrading enzymes.</title>
        <authorList>
            <person name="Fujii T."/>
            <person name="Koike H."/>
            <person name="Sawayama S."/>
            <person name="Yano S."/>
            <person name="Inoue H."/>
        </authorList>
    </citation>
    <scope>NUCLEOTIDE SEQUENCE [LARGE SCALE GENOMIC DNA]</scope>
    <source>
        <strain evidence="3">Y-94</strain>
    </source>
</reference>
<gene>
    <name evidence="2" type="ORF">TCE0_044r16148</name>
</gene>
<protein>
    <submittedName>
        <fullName evidence="2">Reverse transcriptase</fullName>
    </submittedName>
</protein>
<dbReference type="GO" id="GO:0003964">
    <property type="term" value="F:RNA-directed DNA polymerase activity"/>
    <property type="evidence" value="ECO:0007669"/>
    <property type="project" value="UniProtKB-KW"/>
</dbReference>
<dbReference type="Pfam" id="PF14529">
    <property type="entry name" value="Exo_endo_phos_2"/>
    <property type="match status" value="1"/>
</dbReference>
<keyword evidence="2" id="KW-0548">Nucleotidyltransferase</keyword>
<dbReference type="Proteomes" id="UP000053095">
    <property type="component" value="Unassembled WGS sequence"/>
</dbReference>
<evidence type="ECO:0000313" key="2">
    <source>
        <dbReference type="EMBL" id="GAM42299.1"/>
    </source>
</evidence>
<keyword evidence="2" id="KW-0695">RNA-directed DNA polymerase</keyword>
<dbReference type="InterPro" id="IPR005135">
    <property type="entry name" value="Endo/exonuclease/phosphatase"/>
</dbReference>
<dbReference type="SUPFAM" id="SSF56219">
    <property type="entry name" value="DNase I-like"/>
    <property type="match status" value="1"/>
</dbReference>
<proteinExistence type="predicted"/>
<evidence type="ECO:0000259" key="1">
    <source>
        <dbReference type="Pfam" id="PF14529"/>
    </source>
</evidence>
<sequence length="169" mass="19335">MATFLRDPHVLRASVIATQELWHNKYNDTTHQPARLTHQLLYPKASNHNGVPTRVALYISKQINPASWTHTVVSPDYQILHIRYSQGEEPWDLYIHNIYNNTKLDTLTTLDQCISQLSTTPTTEHLIVGDINLHHLAWGGASTAIDSQAIALLESIDRHEIELARRKDW</sequence>
<dbReference type="AlphaFoldDB" id="A0A478EC33"/>
<accession>A0A478EC33</accession>
<feature type="domain" description="Endonuclease/exonuclease/phosphatase" evidence="1">
    <location>
        <begin position="93"/>
        <end position="166"/>
    </location>
</feature>
<keyword evidence="3" id="KW-1185">Reference proteome</keyword>
<dbReference type="Gene3D" id="3.60.10.10">
    <property type="entry name" value="Endonuclease/exonuclease/phosphatase"/>
    <property type="match status" value="1"/>
</dbReference>
<evidence type="ECO:0000313" key="3">
    <source>
        <dbReference type="Proteomes" id="UP000053095"/>
    </source>
</evidence>
<dbReference type="InterPro" id="IPR036691">
    <property type="entry name" value="Endo/exonu/phosph_ase_sf"/>
</dbReference>